<dbReference type="Proteomes" id="UP001236014">
    <property type="component" value="Chromosome"/>
</dbReference>
<dbReference type="SUPFAM" id="SSF56300">
    <property type="entry name" value="Metallo-dependent phosphatases"/>
    <property type="match status" value="1"/>
</dbReference>
<sequence length="442" mass="46877">MYRLAVTGDVIMNTRVSVCREPEVVAALDVLRGADVTHARLEIPLHDFGAADVFPAAEGALSWMRGPTAIADELRALGVDLVSTASNHALDYSYGGLRSTIEALDARGLSHAGTGADLATARAPAFADTAAGRVALVSATSSFPSFARAGAARTDAVGRPGVNPLRYLDVVGPATAERLCAVMGELGLWIVRDGDEFVVHPPGLHNSIRRFRVVAGQEISSTVCDPDDLTGNLESLRHAASVADFVLAHLHVQAWDGADGRMSSTPAFAREYAHAAVEAGAALVLVQGSHAPMRGIEMYQGVPVLYDPGPLFRLGRREPQPHDFYTRWGNDPRVRSFDAGLLDAFGARDTTISGKTVLSPLEGNDHRPGFVLPVCEVDSATHRVRAIDLHPMTWSRASRASTGFPAVASGSSGRAVLDRMAELSEPHGTKITVDGGIGRMEL</sequence>
<dbReference type="InterPro" id="IPR029052">
    <property type="entry name" value="Metallo-depent_PP-like"/>
</dbReference>
<dbReference type="EMBL" id="CP127294">
    <property type="protein sequence ID" value="WIX75627.1"/>
    <property type="molecule type" value="Genomic_DNA"/>
</dbReference>
<dbReference type="KEGG" id="acab:QRX50_29505"/>
<dbReference type="PANTHER" id="PTHR33393:SF13">
    <property type="entry name" value="PGA BIOSYNTHESIS PROTEIN CAPA"/>
    <property type="match status" value="1"/>
</dbReference>
<proteinExistence type="inferred from homology"/>
<evidence type="ECO:0000313" key="3">
    <source>
        <dbReference type="EMBL" id="WIX75627.1"/>
    </source>
</evidence>
<dbReference type="InterPro" id="IPR019079">
    <property type="entry name" value="Capsule_synth_CapA"/>
</dbReference>
<name>A0A9Y2MUF7_9PSEU</name>
<comment type="similarity">
    <text evidence="1">Belongs to the CapA family.</text>
</comment>
<dbReference type="PANTHER" id="PTHR33393">
    <property type="entry name" value="POLYGLUTAMINE SYNTHESIS ACCESSORY PROTEIN RV0574C-RELATED"/>
    <property type="match status" value="1"/>
</dbReference>
<dbReference type="SMART" id="SM00854">
    <property type="entry name" value="PGA_cap"/>
    <property type="match status" value="1"/>
</dbReference>
<evidence type="ECO:0000256" key="1">
    <source>
        <dbReference type="ARBA" id="ARBA00005662"/>
    </source>
</evidence>
<dbReference type="InterPro" id="IPR052169">
    <property type="entry name" value="CW_Biosynth-Accessory"/>
</dbReference>
<dbReference type="AlphaFoldDB" id="A0A9Y2MUF7"/>
<reference evidence="3 4" key="1">
    <citation type="submission" date="2023-06" db="EMBL/GenBank/DDBJ databases">
        <authorList>
            <person name="Oyuntsetseg B."/>
            <person name="Kim S.B."/>
        </authorList>
    </citation>
    <scope>NUCLEOTIDE SEQUENCE [LARGE SCALE GENOMIC DNA]</scope>
    <source>
        <strain evidence="3 4">2-15</strain>
    </source>
</reference>
<evidence type="ECO:0000313" key="4">
    <source>
        <dbReference type="Proteomes" id="UP001236014"/>
    </source>
</evidence>
<keyword evidence="4" id="KW-1185">Reference proteome</keyword>
<protein>
    <submittedName>
        <fullName evidence="3">CapA family protein</fullName>
    </submittedName>
</protein>
<accession>A0A9Y2MUF7</accession>
<dbReference type="Pfam" id="PF09587">
    <property type="entry name" value="PGA_cap"/>
    <property type="match status" value="1"/>
</dbReference>
<organism evidence="3 4">
    <name type="scientific">Amycolatopsis carbonis</name>
    <dbReference type="NCBI Taxonomy" id="715471"/>
    <lineage>
        <taxon>Bacteria</taxon>
        <taxon>Bacillati</taxon>
        <taxon>Actinomycetota</taxon>
        <taxon>Actinomycetes</taxon>
        <taxon>Pseudonocardiales</taxon>
        <taxon>Pseudonocardiaceae</taxon>
        <taxon>Amycolatopsis</taxon>
    </lineage>
</organism>
<feature type="domain" description="Capsule synthesis protein CapA" evidence="2">
    <location>
        <begin position="3"/>
        <end position="308"/>
    </location>
</feature>
<gene>
    <name evidence="3" type="ORF">QRX50_29505</name>
</gene>
<dbReference type="RefSeq" id="WP_285966392.1">
    <property type="nucleotide sequence ID" value="NZ_CP127294.1"/>
</dbReference>
<evidence type="ECO:0000259" key="2">
    <source>
        <dbReference type="SMART" id="SM00854"/>
    </source>
</evidence>